<proteinExistence type="predicted"/>
<dbReference type="AlphaFoldDB" id="A0A6J7HNF1"/>
<evidence type="ECO:0000256" key="1">
    <source>
        <dbReference type="SAM" id="MobiDB-lite"/>
    </source>
</evidence>
<feature type="region of interest" description="Disordered" evidence="1">
    <location>
        <begin position="50"/>
        <end position="132"/>
    </location>
</feature>
<dbReference type="EMBL" id="CAFBMS010000060">
    <property type="protein sequence ID" value="CAB4922727.1"/>
    <property type="molecule type" value="Genomic_DNA"/>
</dbReference>
<organism evidence="2">
    <name type="scientific">freshwater metagenome</name>
    <dbReference type="NCBI Taxonomy" id="449393"/>
    <lineage>
        <taxon>unclassified sequences</taxon>
        <taxon>metagenomes</taxon>
        <taxon>ecological metagenomes</taxon>
    </lineage>
</organism>
<sequence length="132" mass="13863">MDPKNKPEWFKLAESDAALPPRNVKRGFRALALAVPLMAIGIGVVVAQTSNESPASAESTSVATSQAPQVTTSPVASQVVSSPAKLTQATQPSQPAIAVPPVGGGDDDEFEGEHKRGEHYEGEEHQEFGDDD</sequence>
<feature type="compositionally biased region" description="Polar residues" evidence="1">
    <location>
        <begin position="50"/>
        <end position="68"/>
    </location>
</feature>
<gene>
    <name evidence="2" type="ORF">UFOPK3614_00950</name>
</gene>
<feature type="compositionally biased region" description="Low complexity" evidence="1">
    <location>
        <begin position="69"/>
        <end position="84"/>
    </location>
</feature>
<evidence type="ECO:0000313" key="2">
    <source>
        <dbReference type="EMBL" id="CAB4922727.1"/>
    </source>
</evidence>
<reference evidence="2" key="1">
    <citation type="submission" date="2020-05" db="EMBL/GenBank/DDBJ databases">
        <authorList>
            <person name="Chiriac C."/>
            <person name="Salcher M."/>
            <person name="Ghai R."/>
            <person name="Kavagutti S V."/>
        </authorList>
    </citation>
    <scope>NUCLEOTIDE SEQUENCE</scope>
</reference>
<protein>
    <submittedName>
        <fullName evidence="2">Unannotated protein</fullName>
    </submittedName>
</protein>
<feature type="compositionally biased region" description="Polar residues" evidence="1">
    <location>
        <begin position="85"/>
        <end position="94"/>
    </location>
</feature>
<accession>A0A6J7HNF1</accession>
<feature type="compositionally biased region" description="Basic and acidic residues" evidence="1">
    <location>
        <begin position="112"/>
        <end position="132"/>
    </location>
</feature>
<name>A0A6J7HNF1_9ZZZZ</name>